<dbReference type="RefSeq" id="WP_238231639.1">
    <property type="nucleotide sequence ID" value="NZ_BPQO01000029.1"/>
</dbReference>
<name>A0AAV4ZSR5_9HYPH</name>
<dbReference type="AlphaFoldDB" id="A0AAV4ZSR5"/>
<evidence type="ECO:0000313" key="1">
    <source>
        <dbReference type="EMBL" id="GJD91626.1"/>
    </source>
</evidence>
<gene>
    <name evidence="1" type="ORF">BHAOGJBA_5174</name>
</gene>
<accession>A0AAV4ZSR5</accession>
<dbReference type="EMBL" id="BPQO01000029">
    <property type="protein sequence ID" value="GJD91626.1"/>
    <property type="molecule type" value="Genomic_DNA"/>
</dbReference>
<proteinExistence type="predicted"/>
<organism evidence="1 2">
    <name type="scientific">Methylobacterium hispanicum</name>
    <dbReference type="NCBI Taxonomy" id="270350"/>
    <lineage>
        <taxon>Bacteria</taxon>
        <taxon>Pseudomonadati</taxon>
        <taxon>Pseudomonadota</taxon>
        <taxon>Alphaproteobacteria</taxon>
        <taxon>Hyphomicrobiales</taxon>
        <taxon>Methylobacteriaceae</taxon>
        <taxon>Methylobacterium</taxon>
    </lineage>
</organism>
<comment type="caution">
    <text evidence="1">The sequence shown here is derived from an EMBL/GenBank/DDBJ whole genome shotgun (WGS) entry which is preliminary data.</text>
</comment>
<dbReference type="Proteomes" id="UP001055247">
    <property type="component" value="Unassembled WGS sequence"/>
</dbReference>
<reference evidence="1" key="1">
    <citation type="journal article" date="2016" name="Front. Microbiol.">
        <title>Genome Sequence of the Piezophilic, Mesophilic Sulfate-Reducing Bacterium Desulfovibrio indicus J2T.</title>
        <authorList>
            <person name="Cao J."/>
            <person name="Maignien L."/>
            <person name="Shao Z."/>
            <person name="Alain K."/>
            <person name="Jebbar M."/>
        </authorList>
    </citation>
    <scope>NUCLEOTIDE SEQUENCE</scope>
    <source>
        <strain evidence="1">DSM 16372</strain>
    </source>
</reference>
<reference evidence="1" key="2">
    <citation type="submission" date="2021-08" db="EMBL/GenBank/DDBJ databases">
        <authorList>
            <person name="Tani A."/>
            <person name="Ola A."/>
            <person name="Ogura Y."/>
            <person name="Katsura K."/>
            <person name="Hayashi T."/>
        </authorList>
    </citation>
    <scope>NUCLEOTIDE SEQUENCE</scope>
    <source>
        <strain evidence="1">DSM 16372</strain>
    </source>
</reference>
<evidence type="ECO:0000313" key="2">
    <source>
        <dbReference type="Proteomes" id="UP001055247"/>
    </source>
</evidence>
<keyword evidence="2" id="KW-1185">Reference proteome</keyword>
<protein>
    <submittedName>
        <fullName evidence="1">Uncharacterized protein</fullName>
    </submittedName>
</protein>
<sequence length="645" mass="67906">MADLSPSAGYVSGLYTDLRGRLVFYAAFDVDGGVVVAALTSEGPMRTVGDWTRLDGVTLDGIGSVGTLAAKLVVETDLMPHGRQKLRASILAARALGFVASARGQDVLPPELRCERWRVFEDRAGAGIFAAWSVSVPSLAPDEEPFSPMLGAIDRVVARWPLVARVLADRAAALPVEIVHATDDELAGAIVDGLLTPPGPVPWERDRAVSFVRSLEGVALDVDIADMVDLAGRLPVEFHPTCVHDLPGFDGASALFNEMRIRLLAPEDVAPLFAPFASDWTVATPRAGLASSAAGEFTAEDACDLLEAHVHAMTRRFGVPAWLEFVVPDFGDMPARTADSLVLSVVLALGDPPGPASAFMAELFLRDVDLPRLLRALRLSRTAPCPPSTVAHVAEVERNFRDAEAAGEFAGRVAPHLRAGGARRIGIELVDSGFGHDIDLDAIRREVGIGPATTRSRPRSAAGRPLASAAHPIGVAAGGRQVHLATRLLGSAAAGVLLALAIAGMSRFQDGTASVTGGGAATQARASGSASTDFAPSYGIVERRADMIQAAKLNPAPCPGDQEPDRICGRFGDLTIVATDRIDARPQIAGYVVEGRYPVEVFAWNSGTYRKPSAAWTRHLLHALDAEAGRMPTGVGASPFSRGGR</sequence>